<dbReference type="Proteomes" id="UP000011064">
    <property type="component" value="Unassembled WGS sequence"/>
</dbReference>
<evidence type="ECO:0000313" key="2">
    <source>
        <dbReference type="Proteomes" id="UP000011064"/>
    </source>
</evidence>
<dbReference type="InParanoid" id="L8FWU3"/>
<accession>L8FWU3</accession>
<dbReference type="HOGENOM" id="CLU_2251215_0_0_1"/>
<keyword evidence="2" id="KW-1185">Reference proteome</keyword>
<sequence>MATGGVYRRVTCLLEMITTSKTSIYLEEIGLLMPGCTGGPEVLGRGTADEKCHRREGLFSGSRSQRMVDKIGDMAMANESWDCQFIDLNLECYRDVPHTLTGLA</sequence>
<protein>
    <submittedName>
        <fullName evidence="1">Uncharacterized protein</fullName>
    </submittedName>
</protein>
<gene>
    <name evidence="1" type="ORF">GMDG_07350</name>
</gene>
<dbReference type="EMBL" id="GL573385">
    <property type="protein sequence ID" value="ELR05367.1"/>
    <property type="molecule type" value="Genomic_DNA"/>
</dbReference>
<reference evidence="2" key="1">
    <citation type="submission" date="2010-09" db="EMBL/GenBank/DDBJ databases">
        <title>The genome sequence of Geomyces destructans 20631-21.</title>
        <authorList>
            <consortium name="The Broad Institute Genome Sequencing Platform"/>
            <person name="Cuomo C.A."/>
            <person name="Blehert D.S."/>
            <person name="Lorch J.M."/>
            <person name="Young S.K."/>
            <person name="Zeng Q."/>
            <person name="Gargeya S."/>
            <person name="Fitzgerald M."/>
            <person name="Haas B."/>
            <person name="Abouelleil A."/>
            <person name="Alvarado L."/>
            <person name="Arachchi H.M."/>
            <person name="Berlin A."/>
            <person name="Brown A."/>
            <person name="Chapman S.B."/>
            <person name="Chen Z."/>
            <person name="Dunbar C."/>
            <person name="Freedman E."/>
            <person name="Gearin G."/>
            <person name="Gellesch M."/>
            <person name="Goldberg J."/>
            <person name="Griggs A."/>
            <person name="Gujja S."/>
            <person name="Heiman D."/>
            <person name="Howarth C."/>
            <person name="Larson L."/>
            <person name="Lui A."/>
            <person name="MacDonald P.J.P."/>
            <person name="Montmayeur A."/>
            <person name="Murphy C."/>
            <person name="Neiman D."/>
            <person name="Pearson M."/>
            <person name="Priest M."/>
            <person name="Roberts A."/>
            <person name="Saif S."/>
            <person name="Shea T."/>
            <person name="Shenoy N."/>
            <person name="Sisk P."/>
            <person name="Stolte C."/>
            <person name="Sykes S."/>
            <person name="Wortman J."/>
            <person name="Nusbaum C."/>
            <person name="Birren B."/>
        </authorList>
    </citation>
    <scope>NUCLEOTIDE SEQUENCE [LARGE SCALE GENOMIC DNA]</scope>
    <source>
        <strain evidence="2">ATCC MYA-4855 / 20631-21</strain>
    </source>
</reference>
<evidence type="ECO:0000313" key="1">
    <source>
        <dbReference type="EMBL" id="ELR05367.1"/>
    </source>
</evidence>
<dbReference type="VEuPathDB" id="FungiDB:GMDG_07350"/>
<organism evidence="1 2">
    <name type="scientific">Pseudogymnoascus destructans (strain ATCC MYA-4855 / 20631-21)</name>
    <name type="common">Bat white-nose syndrome fungus</name>
    <name type="synonym">Geomyces destructans</name>
    <dbReference type="NCBI Taxonomy" id="658429"/>
    <lineage>
        <taxon>Eukaryota</taxon>
        <taxon>Fungi</taxon>
        <taxon>Dikarya</taxon>
        <taxon>Ascomycota</taxon>
        <taxon>Pezizomycotina</taxon>
        <taxon>Leotiomycetes</taxon>
        <taxon>Thelebolales</taxon>
        <taxon>Thelebolaceae</taxon>
        <taxon>Pseudogymnoascus</taxon>
    </lineage>
</organism>
<name>L8FWU3_PSED2</name>
<proteinExistence type="predicted"/>
<dbReference type="AlphaFoldDB" id="L8FWU3"/>